<dbReference type="PROSITE" id="PS50184">
    <property type="entry name" value="VWFC_2"/>
    <property type="match status" value="2"/>
</dbReference>
<sequence>MAPYKNLAVCVVNNKGYIEGEKFQPSDRCLDCVCQKGYNGKFVAPFCMKKRCDVEIRFSNQIVNNCAPIYHENEPLCCPYDFICQCRYREYRGPVVSIPLYGNYNSYELNQCFPYLRCPSKNMSVCVDNHKGYIEGEKFQPLGKCLNCICQKGYNGKYVEPFCMKKRCDIEIKYSKQIVDNCAPIYLKNNYPLCCPYDFICPSNSKIEHLVKYKSTNGEKCKFGTQTFNQYDTLNLINQYNVTFNCRCSIPPLLTCLR</sequence>
<name>A0ABM1MET5_NICVS</name>
<dbReference type="Proteomes" id="UP000695000">
    <property type="component" value="Unplaced"/>
</dbReference>
<dbReference type="InterPro" id="IPR001007">
    <property type="entry name" value="VWF_dom"/>
</dbReference>
<evidence type="ECO:0000259" key="1">
    <source>
        <dbReference type="PROSITE" id="PS50184"/>
    </source>
</evidence>
<proteinExistence type="predicted"/>
<evidence type="ECO:0000313" key="3">
    <source>
        <dbReference type="RefSeq" id="XP_017773085.1"/>
    </source>
</evidence>
<accession>A0ABM1MET5</accession>
<gene>
    <name evidence="3" type="primary">LOC108560152</name>
</gene>
<dbReference type="GeneID" id="108560152"/>
<reference evidence="3" key="1">
    <citation type="submission" date="2025-08" db="UniProtKB">
        <authorList>
            <consortium name="RefSeq"/>
        </authorList>
    </citation>
    <scope>IDENTIFICATION</scope>
    <source>
        <tissue evidence="3">Whole Larva</tissue>
    </source>
</reference>
<protein>
    <submittedName>
        <fullName evidence="3">Uncharacterized protein LOC108560152</fullName>
    </submittedName>
</protein>
<dbReference type="RefSeq" id="XP_017773085.1">
    <property type="nucleotide sequence ID" value="XM_017917596.1"/>
</dbReference>
<feature type="domain" description="VWFC" evidence="1">
    <location>
        <begin position="8"/>
        <end position="85"/>
    </location>
</feature>
<organism evidence="2 3">
    <name type="scientific">Nicrophorus vespilloides</name>
    <name type="common">Boreal carrion beetle</name>
    <dbReference type="NCBI Taxonomy" id="110193"/>
    <lineage>
        <taxon>Eukaryota</taxon>
        <taxon>Metazoa</taxon>
        <taxon>Ecdysozoa</taxon>
        <taxon>Arthropoda</taxon>
        <taxon>Hexapoda</taxon>
        <taxon>Insecta</taxon>
        <taxon>Pterygota</taxon>
        <taxon>Neoptera</taxon>
        <taxon>Endopterygota</taxon>
        <taxon>Coleoptera</taxon>
        <taxon>Polyphaga</taxon>
        <taxon>Staphyliniformia</taxon>
        <taxon>Silphidae</taxon>
        <taxon>Nicrophorinae</taxon>
        <taxon>Nicrophorus</taxon>
    </lineage>
</organism>
<evidence type="ECO:0000313" key="2">
    <source>
        <dbReference type="Proteomes" id="UP000695000"/>
    </source>
</evidence>
<keyword evidence="2" id="KW-1185">Reference proteome</keyword>
<feature type="domain" description="VWFC" evidence="1">
    <location>
        <begin position="124"/>
        <end position="202"/>
    </location>
</feature>